<evidence type="ECO:0000313" key="2">
    <source>
        <dbReference type="Proteomes" id="UP000886501"/>
    </source>
</evidence>
<proteinExistence type="predicted"/>
<gene>
    <name evidence="1" type="ORF">BDM02DRAFT_3123386</name>
</gene>
<evidence type="ECO:0000313" key="1">
    <source>
        <dbReference type="EMBL" id="KAF9643483.1"/>
    </source>
</evidence>
<reference evidence="1" key="1">
    <citation type="submission" date="2019-10" db="EMBL/GenBank/DDBJ databases">
        <authorList>
            <consortium name="DOE Joint Genome Institute"/>
            <person name="Kuo A."/>
            <person name="Miyauchi S."/>
            <person name="Kiss E."/>
            <person name="Drula E."/>
            <person name="Kohler A."/>
            <person name="Sanchez-Garcia M."/>
            <person name="Andreopoulos B."/>
            <person name="Barry K.W."/>
            <person name="Bonito G."/>
            <person name="Buee M."/>
            <person name="Carver A."/>
            <person name="Chen C."/>
            <person name="Cichocki N."/>
            <person name="Clum A."/>
            <person name="Culley D."/>
            <person name="Crous P.W."/>
            <person name="Fauchery L."/>
            <person name="Girlanda M."/>
            <person name="Hayes R."/>
            <person name="Keri Z."/>
            <person name="Labutti K."/>
            <person name="Lipzen A."/>
            <person name="Lombard V."/>
            <person name="Magnuson J."/>
            <person name="Maillard F."/>
            <person name="Morin E."/>
            <person name="Murat C."/>
            <person name="Nolan M."/>
            <person name="Ohm R."/>
            <person name="Pangilinan J."/>
            <person name="Pereira M."/>
            <person name="Perotto S."/>
            <person name="Peter M."/>
            <person name="Riley R."/>
            <person name="Sitrit Y."/>
            <person name="Stielow B."/>
            <person name="Szollosi G."/>
            <person name="Zifcakova L."/>
            <person name="Stursova M."/>
            <person name="Spatafora J.W."/>
            <person name="Tedersoo L."/>
            <person name="Vaario L.-M."/>
            <person name="Yamada A."/>
            <person name="Yan M."/>
            <person name="Wang P."/>
            <person name="Xu J."/>
            <person name="Bruns T."/>
            <person name="Baldrian P."/>
            <person name="Vilgalys R."/>
            <person name="Henrissat B."/>
            <person name="Grigoriev I.V."/>
            <person name="Hibbett D."/>
            <person name="Nagy L.G."/>
            <person name="Martin F.M."/>
        </authorList>
    </citation>
    <scope>NUCLEOTIDE SEQUENCE</scope>
    <source>
        <strain evidence="1">P2</strain>
    </source>
</reference>
<organism evidence="1 2">
    <name type="scientific">Thelephora ganbajun</name>
    <name type="common">Ganba fungus</name>
    <dbReference type="NCBI Taxonomy" id="370292"/>
    <lineage>
        <taxon>Eukaryota</taxon>
        <taxon>Fungi</taxon>
        <taxon>Dikarya</taxon>
        <taxon>Basidiomycota</taxon>
        <taxon>Agaricomycotina</taxon>
        <taxon>Agaricomycetes</taxon>
        <taxon>Thelephorales</taxon>
        <taxon>Thelephoraceae</taxon>
        <taxon>Thelephora</taxon>
    </lineage>
</organism>
<keyword evidence="2" id="KW-1185">Reference proteome</keyword>
<protein>
    <submittedName>
        <fullName evidence="1">Uncharacterized protein</fullName>
    </submittedName>
</protein>
<reference evidence="1" key="2">
    <citation type="journal article" date="2020" name="Nat. Commun.">
        <title>Large-scale genome sequencing of mycorrhizal fungi provides insights into the early evolution of symbiotic traits.</title>
        <authorList>
            <person name="Miyauchi S."/>
            <person name="Kiss E."/>
            <person name="Kuo A."/>
            <person name="Drula E."/>
            <person name="Kohler A."/>
            <person name="Sanchez-Garcia M."/>
            <person name="Morin E."/>
            <person name="Andreopoulos B."/>
            <person name="Barry K.W."/>
            <person name="Bonito G."/>
            <person name="Buee M."/>
            <person name="Carver A."/>
            <person name="Chen C."/>
            <person name="Cichocki N."/>
            <person name="Clum A."/>
            <person name="Culley D."/>
            <person name="Crous P.W."/>
            <person name="Fauchery L."/>
            <person name="Girlanda M."/>
            <person name="Hayes R.D."/>
            <person name="Keri Z."/>
            <person name="LaButti K."/>
            <person name="Lipzen A."/>
            <person name="Lombard V."/>
            <person name="Magnuson J."/>
            <person name="Maillard F."/>
            <person name="Murat C."/>
            <person name="Nolan M."/>
            <person name="Ohm R.A."/>
            <person name="Pangilinan J."/>
            <person name="Pereira M.F."/>
            <person name="Perotto S."/>
            <person name="Peter M."/>
            <person name="Pfister S."/>
            <person name="Riley R."/>
            <person name="Sitrit Y."/>
            <person name="Stielow J.B."/>
            <person name="Szollosi G."/>
            <person name="Zifcakova L."/>
            <person name="Stursova M."/>
            <person name="Spatafora J.W."/>
            <person name="Tedersoo L."/>
            <person name="Vaario L.M."/>
            <person name="Yamada A."/>
            <person name="Yan M."/>
            <person name="Wang P."/>
            <person name="Xu J."/>
            <person name="Bruns T."/>
            <person name="Baldrian P."/>
            <person name="Vilgalys R."/>
            <person name="Dunand C."/>
            <person name="Henrissat B."/>
            <person name="Grigoriev I.V."/>
            <person name="Hibbett D."/>
            <person name="Nagy L.G."/>
            <person name="Martin F.M."/>
        </authorList>
    </citation>
    <scope>NUCLEOTIDE SEQUENCE</scope>
    <source>
        <strain evidence="1">P2</strain>
    </source>
</reference>
<sequence>MTVYEIPPPAPATCDDSVTTITHTLSVTHLPPALVDPLTMAAYASYFDYGCESSQVPSTPDNASVASPPPASPSGSSPRRDSSESDGEDDGDYVPPSDDDEEYRPIQFTSSQKQKKRKVAWQSKSPRREVLSPARSTSSESEESVVRSRARRRSHPYRRRIPSRNFQREDGATLVDKESDFQCPVVGCDYVQSNQRIPDLKRHVMTHDRWMEPGKWTCCGVGMERAYLYGKGIKQGMSDDECIKAGAYMFNGRLMIGGCLKTFARRDALKRHVDNPNIPCVGHMDTYYY</sequence>
<dbReference type="Proteomes" id="UP000886501">
    <property type="component" value="Unassembled WGS sequence"/>
</dbReference>
<accession>A0ACB6Z1N9</accession>
<name>A0ACB6Z1N9_THEGA</name>
<comment type="caution">
    <text evidence="1">The sequence shown here is derived from an EMBL/GenBank/DDBJ whole genome shotgun (WGS) entry which is preliminary data.</text>
</comment>
<dbReference type="EMBL" id="MU118218">
    <property type="protein sequence ID" value="KAF9643483.1"/>
    <property type="molecule type" value="Genomic_DNA"/>
</dbReference>